<dbReference type="Gene3D" id="1.10.260.40">
    <property type="entry name" value="lambda repressor-like DNA-binding domains"/>
    <property type="match status" value="1"/>
</dbReference>
<dbReference type="InterPro" id="IPR004176">
    <property type="entry name" value="Clp_R_N"/>
</dbReference>
<dbReference type="GO" id="GO:0003677">
    <property type="term" value="F:DNA binding"/>
    <property type="evidence" value="ECO:0007669"/>
    <property type="project" value="UniProtKB-KW"/>
</dbReference>
<gene>
    <name evidence="5" type="ordered locus">Cyan7425_2965</name>
</gene>
<dbReference type="Gene3D" id="1.10.1780.10">
    <property type="entry name" value="Clp, N-terminal domain"/>
    <property type="match status" value="1"/>
</dbReference>
<evidence type="ECO:0000259" key="4">
    <source>
        <dbReference type="PROSITE" id="PS51903"/>
    </source>
</evidence>
<dbReference type="EMBL" id="CP001344">
    <property type="protein sequence ID" value="ACL45305.1"/>
    <property type="molecule type" value="Genomic_DNA"/>
</dbReference>
<dbReference type="InterPro" id="IPR001387">
    <property type="entry name" value="Cro/C1-type_HTH"/>
</dbReference>
<name>B8HLU5_CYAP4</name>
<dbReference type="InterPro" id="IPR010982">
    <property type="entry name" value="Lambda_DNA-bd_dom_sf"/>
</dbReference>
<dbReference type="AlphaFoldDB" id="B8HLU5"/>
<evidence type="ECO:0000259" key="3">
    <source>
        <dbReference type="PROSITE" id="PS50943"/>
    </source>
</evidence>
<protein>
    <submittedName>
        <fullName evidence="5">Transcriptional regulator, XRE family</fullName>
    </submittedName>
</protein>
<feature type="domain" description="HTH cro/C1-type" evidence="3">
    <location>
        <begin position="5"/>
        <end position="59"/>
    </location>
</feature>
<dbReference type="SUPFAM" id="SSF47413">
    <property type="entry name" value="lambda repressor-like DNA-binding domains"/>
    <property type="match status" value="1"/>
</dbReference>
<dbReference type="STRING" id="395961.Cyan7425_2965"/>
<reference evidence="5" key="1">
    <citation type="submission" date="2009-01" db="EMBL/GenBank/DDBJ databases">
        <title>Complete sequence of chromosome Cyanothece sp. PCC 7425.</title>
        <authorList>
            <consortium name="US DOE Joint Genome Institute"/>
            <person name="Lucas S."/>
            <person name="Copeland A."/>
            <person name="Lapidus A."/>
            <person name="Glavina del Rio T."/>
            <person name="Dalin E."/>
            <person name="Tice H."/>
            <person name="Bruce D."/>
            <person name="Goodwin L."/>
            <person name="Pitluck S."/>
            <person name="Sims D."/>
            <person name="Meineke L."/>
            <person name="Brettin T."/>
            <person name="Detter J.C."/>
            <person name="Han C."/>
            <person name="Larimer F."/>
            <person name="Land M."/>
            <person name="Hauser L."/>
            <person name="Kyrpides N."/>
            <person name="Ovchinnikova G."/>
            <person name="Liberton M."/>
            <person name="Stoeckel J."/>
            <person name="Banerjee A."/>
            <person name="Singh A."/>
            <person name="Page L."/>
            <person name="Sato H."/>
            <person name="Zhao L."/>
            <person name="Sherman L."/>
            <person name="Pakrasi H."/>
            <person name="Richardson P."/>
        </authorList>
    </citation>
    <scope>NUCLEOTIDE SEQUENCE</scope>
    <source>
        <strain evidence="5">PCC 7425</strain>
    </source>
</reference>
<dbReference type="KEGG" id="cyn:Cyan7425_2965"/>
<feature type="domain" description="Clp R" evidence="4">
    <location>
        <begin position="85"/>
        <end position="224"/>
    </location>
</feature>
<dbReference type="PROSITE" id="PS51903">
    <property type="entry name" value="CLP_R"/>
    <property type="match status" value="1"/>
</dbReference>
<dbReference type="PANTHER" id="PTHR46558:SF4">
    <property type="entry name" value="DNA-BIDING PHAGE PROTEIN"/>
    <property type="match status" value="1"/>
</dbReference>
<dbReference type="eggNOG" id="COG1476">
    <property type="taxonomic scope" value="Bacteria"/>
</dbReference>
<evidence type="ECO:0000313" key="5">
    <source>
        <dbReference type="EMBL" id="ACL45305.1"/>
    </source>
</evidence>
<evidence type="ECO:0000256" key="2">
    <source>
        <dbReference type="PROSITE-ProRule" id="PRU01251"/>
    </source>
</evidence>
<keyword evidence="1" id="KW-0238">DNA-binding</keyword>
<dbReference type="PROSITE" id="PS50943">
    <property type="entry name" value="HTH_CROC1"/>
    <property type="match status" value="1"/>
</dbReference>
<dbReference type="CDD" id="cd00093">
    <property type="entry name" value="HTH_XRE"/>
    <property type="match status" value="1"/>
</dbReference>
<evidence type="ECO:0000256" key="1">
    <source>
        <dbReference type="ARBA" id="ARBA00023125"/>
    </source>
</evidence>
<keyword evidence="2" id="KW-0677">Repeat</keyword>
<organism evidence="5">
    <name type="scientific">Cyanothece sp. (strain PCC 7425 / ATCC 29141)</name>
    <dbReference type="NCBI Taxonomy" id="395961"/>
    <lineage>
        <taxon>Bacteria</taxon>
        <taxon>Bacillati</taxon>
        <taxon>Cyanobacteriota</taxon>
        <taxon>Cyanophyceae</taxon>
        <taxon>Gomontiellales</taxon>
        <taxon>Cyanothecaceae</taxon>
        <taxon>Cyanothece</taxon>
    </lineage>
</organism>
<dbReference type="Pfam" id="PF01381">
    <property type="entry name" value="HTH_3"/>
    <property type="match status" value="1"/>
</dbReference>
<dbReference type="Pfam" id="PF02861">
    <property type="entry name" value="Clp_N"/>
    <property type="match status" value="1"/>
</dbReference>
<dbReference type="OrthoDB" id="571071at2"/>
<sequence>MQNRLKELRQRRSWSQADLARSLGISRQAVNGFESGKFDPSLEMAFKIARLFNVAIEDVFVYEARHSMPTLVERVKNFLGFEFGFERFTDKAINAIQFARNQATELQQCQSGQVEPEHLLAGLLADPTTTSARLLRSSGMKLEIKTDEHSFEALENPKISQPSKFVLELALQAARLRGKKSIGTEHLLWGLVQLAETDNTLLNELFQRYEVNLVTLKNQLAATI</sequence>
<dbReference type="SMART" id="SM00530">
    <property type="entry name" value="HTH_XRE"/>
    <property type="match status" value="1"/>
</dbReference>
<dbReference type="SUPFAM" id="SSF81923">
    <property type="entry name" value="Double Clp-N motif"/>
    <property type="match status" value="1"/>
</dbReference>
<dbReference type="InterPro" id="IPR036628">
    <property type="entry name" value="Clp_N_dom_sf"/>
</dbReference>
<proteinExistence type="predicted"/>
<accession>B8HLU5</accession>
<dbReference type="HOGENOM" id="CLU_1248794_0_0_3"/>
<dbReference type="PANTHER" id="PTHR46558">
    <property type="entry name" value="TRACRIPTIONAL REGULATORY PROTEIN-RELATED-RELATED"/>
    <property type="match status" value="1"/>
</dbReference>